<dbReference type="InterPro" id="IPR050956">
    <property type="entry name" value="2C_system_His_kinase"/>
</dbReference>
<protein>
    <submittedName>
        <fullName evidence="5">Uncharacterized protein</fullName>
    </submittedName>
</protein>
<dbReference type="SUPFAM" id="SSF47384">
    <property type="entry name" value="Homodimeric domain of signal transducing histidine kinase"/>
    <property type="match status" value="1"/>
</dbReference>
<dbReference type="InterPro" id="IPR000014">
    <property type="entry name" value="PAS"/>
</dbReference>
<dbReference type="SUPFAM" id="SSF52172">
    <property type="entry name" value="CheY-like"/>
    <property type="match status" value="1"/>
</dbReference>
<dbReference type="PROSITE" id="PS50109">
    <property type="entry name" value="HIS_KIN"/>
    <property type="match status" value="1"/>
</dbReference>
<dbReference type="CDD" id="cd17546">
    <property type="entry name" value="REC_hyHK_CKI1_RcsC-like"/>
    <property type="match status" value="1"/>
</dbReference>
<dbReference type="CDD" id="cd00082">
    <property type="entry name" value="HisKA"/>
    <property type="match status" value="1"/>
</dbReference>
<comment type="caution">
    <text evidence="5">The sequence shown here is derived from an EMBL/GenBank/DDBJ whole genome shotgun (WGS) entry which is preliminary data.</text>
</comment>
<keyword evidence="1 2" id="KW-0597">Phosphoprotein</keyword>
<dbReference type="CDD" id="cd00130">
    <property type="entry name" value="PAS"/>
    <property type="match status" value="1"/>
</dbReference>
<dbReference type="SMART" id="SM00091">
    <property type="entry name" value="PAS"/>
    <property type="match status" value="3"/>
</dbReference>
<dbReference type="InterPro" id="IPR005467">
    <property type="entry name" value="His_kinase_dom"/>
</dbReference>
<evidence type="ECO:0000259" key="3">
    <source>
        <dbReference type="PROSITE" id="PS50109"/>
    </source>
</evidence>
<organism evidence="5 6">
    <name type="scientific">Neoarthrinium moseri</name>
    <dbReference type="NCBI Taxonomy" id="1658444"/>
    <lineage>
        <taxon>Eukaryota</taxon>
        <taxon>Fungi</taxon>
        <taxon>Dikarya</taxon>
        <taxon>Ascomycota</taxon>
        <taxon>Pezizomycotina</taxon>
        <taxon>Sordariomycetes</taxon>
        <taxon>Xylariomycetidae</taxon>
        <taxon>Amphisphaeriales</taxon>
        <taxon>Apiosporaceae</taxon>
        <taxon>Neoarthrinium</taxon>
    </lineage>
</organism>
<reference evidence="5" key="1">
    <citation type="submission" date="2021-03" db="EMBL/GenBank/DDBJ databases">
        <title>Revisited historic fungal species revealed as producer of novel bioactive compounds through whole genome sequencing and comparative genomics.</title>
        <authorList>
            <person name="Vignolle G.A."/>
            <person name="Hochenegger N."/>
            <person name="Mach R.L."/>
            <person name="Mach-Aigner A.R."/>
            <person name="Javad Rahimi M."/>
            <person name="Salim K.A."/>
            <person name="Chan C.M."/>
            <person name="Lim L.B.L."/>
            <person name="Cai F."/>
            <person name="Druzhinina I.S."/>
            <person name="U'Ren J.M."/>
            <person name="Derntl C."/>
        </authorList>
    </citation>
    <scope>NUCLEOTIDE SEQUENCE</scope>
    <source>
        <strain evidence="5">TUCIM 5799</strain>
    </source>
</reference>
<evidence type="ECO:0000259" key="4">
    <source>
        <dbReference type="PROSITE" id="PS50110"/>
    </source>
</evidence>
<dbReference type="InterPro" id="IPR003661">
    <property type="entry name" value="HisK_dim/P_dom"/>
</dbReference>
<dbReference type="Pfam" id="PF00072">
    <property type="entry name" value="Response_reg"/>
    <property type="match status" value="1"/>
</dbReference>
<accession>A0A9Q0AI61</accession>
<proteinExistence type="predicted"/>
<dbReference type="InterPro" id="IPR011006">
    <property type="entry name" value="CheY-like_superfamily"/>
</dbReference>
<dbReference type="InterPro" id="IPR003594">
    <property type="entry name" value="HATPase_dom"/>
</dbReference>
<dbReference type="InterPro" id="IPR036890">
    <property type="entry name" value="HATPase_C_sf"/>
</dbReference>
<dbReference type="Gene3D" id="3.30.450.20">
    <property type="entry name" value="PAS domain"/>
    <property type="match status" value="3"/>
</dbReference>
<dbReference type="PANTHER" id="PTHR43719">
    <property type="entry name" value="TWO-COMPONENT HISTIDINE KINASE"/>
    <property type="match status" value="1"/>
</dbReference>
<feature type="domain" description="Histidine kinase" evidence="3">
    <location>
        <begin position="686"/>
        <end position="974"/>
    </location>
</feature>
<dbReference type="PRINTS" id="PR00344">
    <property type="entry name" value="BCTRLSENSOR"/>
</dbReference>
<evidence type="ECO:0000313" key="5">
    <source>
        <dbReference type="EMBL" id="KAI1852956.1"/>
    </source>
</evidence>
<dbReference type="SMART" id="SM00387">
    <property type="entry name" value="HATPase_c"/>
    <property type="match status" value="1"/>
</dbReference>
<dbReference type="SMART" id="SM00448">
    <property type="entry name" value="REC"/>
    <property type="match status" value="1"/>
</dbReference>
<evidence type="ECO:0000313" key="6">
    <source>
        <dbReference type="Proteomes" id="UP000829685"/>
    </source>
</evidence>
<feature type="modified residue" description="4-aspartylphosphate" evidence="2">
    <location>
        <position position="1090"/>
    </location>
</feature>
<dbReference type="SUPFAM" id="SSF55874">
    <property type="entry name" value="ATPase domain of HSP90 chaperone/DNA topoisomerase II/histidine kinase"/>
    <property type="match status" value="1"/>
</dbReference>
<dbReference type="Pfam" id="PF13188">
    <property type="entry name" value="PAS_8"/>
    <property type="match status" value="2"/>
</dbReference>
<dbReference type="SUPFAM" id="SSF55781">
    <property type="entry name" value="GAF domain-like"/>
    <property type="match status" value="1"/>
</dbReference>
<dbReference type="Proteomes" id="UP000829685">
    <property type="component" value="Unassembled WGS sequence"/>
</dbReference>
<sequence>MTEHAVGNNHGTAETSHGSLVMSVPRKANFDWLGDAPPENITDFQKFVRSVDWENSSIGPMSTWCRELKQMVRFAVTDTSPVILYWGDTFTIVYNEAYIPLVGAKHPGMLGKDATDVFPEFWSYFDKLITEQRSTGETLVGEASMLLMERRGFMEETYFDWKLVPIIADDGEVKGSYSCPSDHTWDVINLRRTTCIKSLAQKIAKTSSLDELWKATLSGLECNEKDLPFVLLYTAIKQTGLSALPSRPHVTCHLEGSIGVHAGHAIARTYMDAQHDLKGFAPKVLEAMVDGEMLKMEANDPSLKDLMDGIEWRGFGLPSHEFVIVPLKADDETVAFFIVGLNPYRRYNQRYREFLQLIVEVLVPQISKIKLSEEVQRRAEIATKATLDFEQSEARFSRFADRSTIGLAVAGRDRNVIYANDSWYRFAGIDPSTKDYGAWIDSVYEEDIPLVLEWWTRVFEEKKGGHFQYRSKVPFRQGNMHSEQRTAICAVYPDLDHNGEIESIMGFVIDISELKWTEDQLRIRTQELEASEGKYRNFAEHCPLGIVRTDGKGYVQYGNDAWHAYFGFVRGQLTGPQPWLPFIDEPYLDGWNECFESFQRDPGPRTMELKLKDKLYTIKDGEHVMENGMYILVTGFAEFDRDGTVRHIDFWVTGYISAQKMAAKVLADKMDEAIQLKTHQERFIDMISHEIRNPLSAVLHCGEEVIGAMKTCLENLECPRHLSSVDGCANTGTFRQQILSTLDAANTIMYCVQHQKQIVDDVLTLSKLDADLLVVSPVPIQPMSLVRSAMKVFNPELKMTDITLSVIEDESLSALRVNWVLLDPNRFLQIVINLVTNAIKFTRTSSTKKIDITVSASHEPPVEGALGVHFVPRRYNTAKPTSPTTADGPERFDVAGDLYLSFTVRDTGKGLTNDEKALLFNRFSQASPKTHIEYGGSGLGLFISRQITEMLGGEIGMNSEGDGCTFAFYVKAMKASPPRRPSVTVEPILQLTRTLSLTSSASPLVVPSGANDPASIGVTLVTPEGRPASAPSERHVLVIEDNLVNQKILCKLLRNRSFVVEAANHGQEALEAIKQISATGRQGFEVILCDIEMPVMGGIEFAKEVRFRECKGHMPGHIPIIGVTANVRGQQVSAAIEAGMDGVTTKPYRIDDLIAHINRVCYGSANQGPDHQQIQLHE</sequence>
<dbReference type="SUPFAM" id="SSF55785">
    <property type="entry name" value="PYP-like sensor domain (PAS domain)"/>
    <property type="match status" value="3"/>
</dbReference>
<dbReference type="Gene3D" id="3.30.565.10">
    <property type="entry name" value="Histidine kinase-like ATPase, C-terminal domain"/>
    <property type="match status" value="1"/>
</dbReference>
<dbReference type="EMBL" id="JAFIMR010000059">
    <property type="protein sequence ID" value="KAI1852956.1"/>
    <property type="molecule type" value="Genomic_DNA"/>
</dbReference>
<evidence type="ECO:0000256" key="1">
    <source>
        <dbReference type="ARBA" id="ARBA00022553"/>
    </source>
</evidence>
<dbReference type="AlphaFoldDB" id="A0A9Q0AI61"/>
<dbReference type="InterPro" id="IPR004358">
    <property type="entry name" value="Sig_transdc_His_kin-like_C"/>
</dbReference>
<dbReference type="PROSITE" id="PS50110">
    <property type="entry name" value="RESPONSE_REGULATORY"/>
    <property type="match status" value="1"/>
</dbReference>
<dbReference type="InterPro" id="IPR036097">
    <property type="entry name" value="HisK_dim/P_sf"/>
</dbReference>
<evidence type="ECO:0000256" key="2">
    <source>
        <dbReference type="PROSITE-ProRule" id="PRU00169"/>
    </source>
</evidence>
<dbReference type="Gene3D" id="3.40.50.2300">
    <property type="match status" value="1"/>
</dbReference>
<dbReference type="PANTHER" id="PTHR43719:SF30">
    <property type="entry name" value="TWO-COMPONENT SYSTEM RESPONSE REGULATOR"/>
    <property type="match status" value="1"/>
</dbReference>
<dbReference type="GO" id="GO:0000155">
    <property type="term" value="F:phosphorelay sensor kinase activity"/>
    <property type="evidence" value="ECO:0007669"/>
    <property type="project" value="InterPro"/>
</dbReference>
<dbReference type="InterPro" id="IPR001789">
    <property type="entry name" value="Sig_transdc_resp-reg_receiver"/>
</dbReference>
<dbReference type="InterPro" id="IPR035965">
    <property type="entry name" value="PAS-like_dom_sf"/>
</dbReference>
<keyword evidence="6" id="KW-1185">Reference proteome</keyword>
<name>A0A9Q0AI61_9PEZI</name>
<dbReference type="NCBIfam" id="TIGR00229">
    <property type="entry name" value="sensory_box"/>
    <property type="match status" value="1"/>
</dbReference>
<dbReference type="Pfam" id="PF02518">
    <property type="entry name" value="HATPase_c"/>
    <property type="match status" value="1"/>
</dbReference>
<gene>
    <name evidence="5" type="ORF">JX265_012845</name>
</gene>
<dbReference type="SMART" id="SM00388">
    <property type="entry name" value="HisKA"/>
    <property type="match status" value="1"/>
</dbReference>
<dbReference type="Gene3D" id="1.10.287.130">
    <property type="match status" value="1"/>
</dbReference>
<feature type="domain" description="Response regulatory" evidence="4">
    <location>
        <begin position="1035"/>
        <end position="1161"/>
    </location>
</feature>